<evidence type="ECO:0000313" key="2">
    <source>
        <dbReference type="EMBL" id="PNX81226.1"/>
    </source>
</evidence>
<dbReference type="Proteomes" id="UP000236291">
    <property type="component" value="Unassembled WGS sequence"/>
</dbReference>
<proteinExistence type="predicted"/>
<evidence type="ECO:0000313" key="3">
    <source>
        <dbReference type="Proteomes" id="UP000236291"/>
    </source>
</evidence>
<gene>
    <name evidence="2" type="ORF">L195_g037243</name>
</gene>
<sequence>MVSERYPRDEDEDSASAFDSECCEEDESADVVILSNSTQDLEFSPSEDSISFGSFGNSDPSTVQSASITSITPTIDGFTIQIGEIASLLVSSNCNVESAFAASKENENSTNLDSEIVVSEAIKGLNERKSEFGVSAEIKQLQNQFGVQAYSSPIKVERQHDGNTVRFSQDHDQNSKKGDMLSDLLLCSSESIVFSSHHRDLGFTVFDPDLIISNHRTSFLIPEEMFSIIVYLSESIVDLSGITAIGIVDYKRCDAIEEFSRERSSESGLQKHVWRSKSRLCFVSKGKQIRLQGVVVWLNRSRLKVLEVVSVFHPHVQCLGPD</sequence>
<evidence type="ECO:0000256" key="1">
    <source>
        <dbReference type="SAM" id="MobiDB-lite"/>
    </source>
</evidence>
<protein>
    <submittedName>
        <fullName evidence="2">Uncharacterized protein</fullName>
    </submittedName>
</protein>
<dbReference type="AlphaFoldDB" id="A0A2K3LRQ7"/>
<feature type="region of interest" description="Disordered" evidence="1">
    <location>
        <begin position="40"/>
        <end position="59"/>
    </location>
</feature>
<organism evidence="2 3">
    <name type="scientific">Trifolium pratense</name>
    <name type="common">Red clover</name>
    <dbReference type="NCBI Taxonomy" id="57577"/>
    <lineage>
        <taxon>Eukaryota</taxon>
        <taxon>Viridiplantae</taxon>
        <taxon>Streptophyta</taxon>
        <taxon>Embryophyta</taxon>
        <taxon>Tracheophyta</taxon>
        <taxon>Spermatophyta</taxon>
        <taxon>Magnoliopsida</taxon>
        <taxon>eudicotyledons</taxon>
        <taxon>Gunneridae</taxon>
        <taxon>Pentapetalae</taxon>
        <taxon>rosids</taxon>
        <taxon>fabids</taxon>
        <taxon>Fabales</taxon>
        <taxon>Fabaceae</taxon>
        <taxon>Papilionoideae</taxon>
        <taxon>50 kb inversion clade</taxon>
        <taxon>NPAAA clade</taxon>
        <taxon>Hologalegina</taxon>
        <taxon>IRL clade</taxon>
        <taxon>Trifolieae</taxon>
        <taxon>Trifolium</taxon>
    </lineage>
</organism>
<feature type="region of interest" description="Disordered" evidence="1">
    <location>
        <begin position="1"/>
        <end position="27"/>
    </location>
</feature>
<dbReference type="EMBL" id="ASHM01039499">
    <property type="protein sequence ID" value="PNX81226.1"/>
    <property type="molecule type" value="Genomic_DNA"/>
</dbReference>
<reference evidence="2 3" key="1">
    <citation type="journal article" date="2014" name="Am. J. Bot.">
        <title>Genome assembly and annotation for red clover (Trifolium pratense; Fabaceae).</title>
        <authorList>
            <person name="Istvanek J."/>
            <person name="Jaros M."/>
            <person name="Krenek A."/>
            <person name="Repkova J."/>
        </authorList>
    </citation>
    <scope>NUCLEOTIDE SEQUENCE [LARGE SCALE GENOMIC DNA]</scope>
    <source>
        <strain evidence="3">cv. Tatra</strain>
        <tissue evidence="2">Young leaves</tissue>
    </source>
</reference>
<comment type="caution">
    <text evidence="2">The sequence shown here is derived from an EMBL/GenBank/DDBJ whole genome shotgun (WGS) entry which is preliminary data.</text>
</comment>
<accession>A0A2K3LRQ7</accession>
<reference evidence="2 3" key="2">
    <citation type="journal article" date="2017" name="Front. Plant Sci.">
        <title>Gene Classification and Mining of Molecular Markers Useful in Red Clover (Trifolium pratense) Breeding.</title>
        <authorList>
            <person name="Istvanek J."/>
            <person name="Dluhosova J."/>
            <person name="Dluhos P."/>
            <person name="Patkova L."/>
            <person name="Nedelnik J."/>
            <person name="Repkova J."/>
        </authorList>
    </citation>
    <scope>NUCLEOTIDE SEQUENCE [LARGE SCALE GENOMIC DNA]</scope>
    <source>
        <strain evidence="3">cv. Tatra</strain>
        <tissue evidence="2">Young leaves</tissue>
    </source>
</reference>
<name>A0A2K3LRQ7_TRIPR</name>